<feature type="compositionally biased region" description="Basic and acidic residues" evidence="1">
    <location>
        <begin position="270"/>
        <end position="283"/>
    </location>
</feature>
<comment type="caution">
    <text evidence="2">The sequence shown here is derived from an EMBL/GenBank/DDBJ whole genome shotgun (WGS) entry which is preliminary data.</text>
</comment>
<dbReference type="RefSeq" id="WP_189989499.1">
    <property type="nucleotide sequence ID" value="NZ_BMZS01000004.1"/>
</dbReference>
<accession>A0A918XRI8</accession>
<evidence type="ECO:0000313" key="2">
    <source>
        <dbReference type="EMBL" id="GHD49972.1"/>
    </source>
</evidence>
<reference evidence="2" key="1">
    <citation type="journal article" date="2014" name="Int. J. Syst. Evol. Microbiol.">
        <title>Complete genome sequence of Corynebacterium casei LMG S-19264T (=DSM 44701T), isolated from a smear-ripened cheese.</title>
        <authorList>
            <consortium name="US DOE Joint Genome Institute (JGI-PGF)"/>
            <person name="Walter F."/>
            <person name="Albersmeier A."/>
            <person name="Kalinowski J."/>
            <person name="Ruckert C."/>
        </authorList>
    </citation>
    <scope>NUCLEOTIDE SEQUENCE</scope>
    <source>
        <strain evidence="2">KCTC 42651</strain>
    </source>
</reference>
<dbReference type="Proteomes" id="UP000630353">
    <property type="component" value="Unassembled WGS sequence"/>
</dbReference>
<organism evidence="2 3">
    <name type="scientific">Thalassobaculum fulvum</name>
    <dbReference type="NCBI Taxonomy" id="1633335"/>
    <lineage>
        <taxon>Bacteria</taxon>
        <taxon>Pseudomonadati</taxon>
        <taxon>Pseudomonadota</taxon>
        <taxon>Alphaproteobacteria</taxon>
        <taxon>Rhodospirillales</taxon>
        <taxon>Thalassobaculaceae</taxon>
        <taxon>Thalassobaculum</taxon>
    </lineage>
</organism>
<feature type="region of interest" description="Disordered" evidence="1">
    <location>
        <begin position="266"/>
        <end position="287"/>
    </location>
</feature>
<evidence type="ECO:0000256" key="1">
    <source>
        <dbReference type="SAM" id="MobiDB-lite"/>
    </source>
</evidence>
<keyword evidence="3" id="KW-1185">Reference proteome</keyword>
<gene>
    <name evidence="2" type="ORF">GCM10017083_23020</name>
</gene>
<reference evidence="2" key="2">
    <citation type="submission" date="2020-09" db="EMBL/GenBank/DDBJ databases">
        <authorList>
            <person name="Sun Q."/>
            <person name="Kim S."/>
        </authorList>
    </citation>
    <scope>NUCLEOTIDE SEQUENCE</scope>
    <source>
        <strain evidence="2">KCTC 42651</strain>
    </source>
</reference>
<protein>
    <submittedName>
        <fullName evidence="2">Uncharacterized protein</fullName>
    </submittedName>
</protein>
<dbReference type="AlphaFoldDB" id="A0A918XRI8"/>
<sequence>MDLQQSVDWGGFVGRLEAARCAPSSTDDLADLWERDVPDEGTIRRLVRLELRYGSPVLALDLAIWALNNRSDQPEMRVMAVRAAWRDGLFSLARKLLRPLIEGPGKVDNGWAEKLTVIWRDMALAEGDALGLKQAVAVDPAHLEALTRYGDQLWERRAHTEARGVYRWATCSGIPVAKAYFRVATSDPGGCGPEVAADLLQSALQRSGDPRLRGRLLVQLMALDRRDEAMALLADGEAWTESDEAVTARDSLVAYARAQLRAAAIEDLDGQDREPGDHSAERRRERHRAGADLAAAGWLGPAIWHLRKAAGDRGKA</sequence>
<proteinExistence type="predicted"/>
<dbReference type="EMBL" id="BMZS01000004">
    <property type="protein sequence ID" value="GHD49972.1"/>
    <property type="molecule type" value="Genomic_DNA"/>
</dbReference>
<name>A0A918XRI8_9PROT</name>
<evidence type="ECO:0000313" key="3">
    <source>
        <dbReference type="Proteomes" id="UP000630353"/>
    </source>
</evidence>